<dbReference type="EMBL" id="PIXR01001401">
    <property type="protein sequence ID" value="TBU01378.1"/>
    <property type="molecule type" value="Genomic_DNA"/>
</dbReference>
<dbReference type="VEuPathDB" id="MicrosporidiaDB:CWI36_1570p0010"/>
<reference evidence="2 3" key="1">
    <citation type="submission" date="2017-12" db="EMBL/GenBank/DDBJ databases">
        <authorList>
            <person name="Pombert J.-F."/>
            <person name="Haag K.L."/>
            <person name="Ebert D."/>
        </authorList>
    </citation>
    <scope>NUCLEOTIDE SEQUENCE [LARGE SCALE GENOMIC DNA]</scope>
    <source>
        <strain evidence="2">IL-BN-2</strain>
    </source>
</reference>
<dbReference type="Proteomes" id="UP000293045">
    <property type="component" value="Unassembled WGS sequence"/>
</dbReference>
<feature type="chain" id="PRO_5020314525" evidence="1">
    <location>
        <begin position="21"/>
        <end position="774"/>
    </location>
</feature>
<dbReference type="AlphaFoldDB" id="A0A4Q9L1W9"/>
<name>A0A4Q9L1W9_9MICR</name>
<organism evidence="2 3">
    <name type="scientific">Hamiltosporidium magnivora</name>
    <dbReference type="NCBI Taxonomy" id="148818"/>
    <lineage>
        <taxon>Eukaryota</taxon>
        <taxon>Fungi</taxon>
        <taxon>Fungi incertae sedis</taxon>
        <taxon>Microsporidia</taxon>
        <taxon>Dubosqiidae</taxon>
        <taxon>Hamiltosporidium</taxon>
    </lineage>
</organism>
<evidence type="ECO:0000256" key="1">
    <source>
        <dbReference type="SAM" id="SignalP"/>
    </source>
</evidence>
<dbReference type="VEuPathDB" id="MicrosporidiaDB:CWI39_1401p0020"/>
<gene>
    <name evidence="2" type="ORF">CWI39_1401p0020</name>
</gene>
<sequence>MKFNLCFHLITLLYKPLIFVFIDHSSERNIIFNVVKENEGSELASINNELELKCLHQIKRDETNETNEKNCLERMLVRDSNRQYEQYCIEFIERIGLKFDTFEKFDNMNNNIEIYLCHHIKKSDFLIFYEFIISYYFPVHEMTNEKFYTILYFLEYFRVKCDNKLRNVVKNIWCSLMESNVMQIFDIEKELFHFSKQDYFSHALFKKISQQYLKLLNNGKDLKFSFFRKEYEYYISDEYKGLFTEDKKHTLVINYEFNTFFDKKLVVNHKSQFLFLMFLNILDIKYLHIWYFNRENSKSFCFILQNLKKKMDEIVFFWGDVYDDVICSLNANLNFKNVKKMVFIESEFDTVFIFTEHLSNIEEFIFYEKHSYKRYTVPKIEEGDLNIADIIIQSLKYKSQQYLSKESINEINYIRKKNKDFYLKLLNENNFKGKFKINQYSQFENNNLDVKCFYEYKGGFNNISITFKDLNDKRFFTTENTILEENIKSIKISYSEIKSDFLKDILNIKGLERLEIEYSNIYIENEIYRNESIKYFNFRANWRNNCYSIFFKLIDMMIGLQEIYYKKENTLKFKRSVDQSFYITELNLWDIDEMIDLLKLLTNKQQFDFIATNKAKADLESSPSPLNFLFQNYDISSIKKLIITVFSIDNSDVKALCNLLSLIEFNIHDIKFKNISFSELFCANKEYKIERMELIGINISEKDLIFIENLKKIEDIIFISCDIQGNTYNEIKMLFVNENYIELEYITRKDNLREETINYISEKFKTKYIEIKKI</sequence>
<feature type="signal peptide" evidence="1">
    <location>
        <begin position="1"/>
        <end position="20"/>
    </location>
</feature>
<comment type="caution">
    <text evidence="2">The sequence shown here is derived from an EMBL/GenBank/DDBJ whole genome shotgun (WGS) entry which is preliminary data.</text>
</comment>
<protein>
    <submittedName>
        <fullName evidence="2">Uncharacterized protein</fullName>
    </submittedName>
</protein>
<proteinExistence type="predicted"/>
<evidence type="ECO:0000313" key="3">
    <source>
        <dbReference type="Proteomes" id="UP000293045"/>
    </source>
</evidence>
<keyword evidence="1" id="KW-0732">Signal</keyword>
<accession>A0A4Q9L1W9</accession>
<evidence type="ECO:0000313" key="2">
    <source>
        <dbReference type="EMBL" id="TBU01378.1"/>
    </source>
</evidence>